<evidence type="ECO:0000313" key="1">
    <source>
        <dbReference type="EMBL" id="KDN94643.1"/>
    </source>
</evidence>
<gene>
    <name evidence="1" type="ORF">EI16_12140</name>
</gene>
<name>A0A066ZLF8_HYDMR</name>
<dbReference type="EMBL" id="JMIU01000002">
    <property type="protein sequence ID" value="KDN94643.1"/>
    <property type="molecule type" value="Genomic_DNA"/>
</dbReference>
<organism evidence="1 2">
    <name type="scientific">Hydrogenovibrio marinus</name>
    <dbReference type="NCBI Taxonomy" id="28885"/>
    <lineage>
        <taxon>Bacteria</taxon>
        <taxon>Pseudomonadati</taxon>
        <taxon>Pseudomonadota</taxon>
        <taxon>Gammaproteobacteria</taxon>
        <taxon>Thiotrichales</taxon>
        <taxon>Piscirickettsiaceae</taxon>
        <taxon>Hydrogenovibrio</taxon>
    </lineage>
</organism>
<reference evidence="1 2" key="1">
    <citation type="submission" date="2014-04" db="EMBL/GenBank/DDBJ databases">
        <title>Draft genome sequence of Hydrogenovibrio marinus MH-110, a model organism for aerobic H2 metabolism.</title>
        <authorList>
            <person name="Cha H.J."/>
            <person name="Jo B.H."/>
            <person name="Hwang B.H."/>
        </authorList>
    </citation>
    <scope>NUCLEOTIDE SEQUENCE [LARGE SCALE GENOMIC DNA]</scope>
    <source>
        <strain evidence="1 2">MH-110</strain>
    </source>
</reference>
<dbReference type="AlphaFoldDB" id="A0A066ZLF8"/>
<proteinExistence type="predicted"/>
<keyword evidence="2" id="KW-1185">Reference proteome</keyword>
<dbReference type="RefSeq" id="WP_029913651.1">
    <property type="nucleotide sequence ID" value="NZ_JMIU01000002.1"/>
</dbReference>
<evidence type="ECO:0000313" key="2">
    <source>
        <dbReference type="Proteomes" id="UP000027341"/>
    </source>
</evidence>
<dbReference type="Proteomes" id="UP000027341">
    <property type="component" value="Unassembled WGS sequence"/>
</dbReference>
<comment type="caution">
    <text evidence="1">The sequence shown here is derived from an EMBL/GenBank/DDBJ whole genome shotgun (WGS) entry which is preliminary data.</text>
</comment>
<sequence length="173" mass="20525">MTLMSKDFLFKDDRNDVHPLVSHIKNTLGLTWKQLGAILKERMQKQNFEISLSVSNVRNFSTNRSSAWWFWPEIGEMVIEMWYHERNSQEVKQDPKKKMTVDLHYAELFSPELMQIYGYWYNINDVDENYIQKHLNLMNALNCSEAIMNSLINDLETFFEVSFPEVIASPHLN</sequence>
<protein>
    <submittedName>
        <fullName evidence="1">Uncharacterized protein</fullName>
    </submittedName>
</protein>
<accession>A0A066ZLF8</accession>